<evidence type="ECO:0000313" key="2">
    <source>
        <dbReference type="Proteomes" id="UP000304880"/>
    </source>
</evidence>
<dbReference type="AlphaFoldDB" id="A0A5C4R7J2"/>
<proteinExistence type="predicted"/>
<dbReference type="Gene3D" id="3.30.70.100">
    <property type="match status" value="1"/>
</dbReference>
<dbReference type="SUPFAM" id="SSF54909">
    <property type="entry name" value="Dimeric alpha+beta barrel"/>
    <property type="match status" value="1"/>
</dbReference>
<gene>
    <name evidence="1" type="ORF">FHD67_09215</name>
</gene>
<dbReference type="InterPro" id="IPR011008">
    <property type="entry name" value="Dimeric_a/b-barrel"/>
</dbReference>
<keyword evidence="2" id="KW-1185">Reference proteome</keyword>
<dbReference type="PIRSF" id="PIRSF007028">
    <property type="entry name" value="UCP007028"/>
    <property type="match status" value="1"/>
</dbReference>
<dbReference type="EMBL" id="VDDC01000014">
    <property type="protein sequence ID" value="TNH39604.1"/>
    <property type="molecule type" value="Genomic_DNA"/>
</dbReference>
<organism evidence="1 2">
    <name type="scientific">Paracoccus haeundaensis</name>
    <dbReference type="NCBI Taxonomy" id="225362"/>
    <lineage>
        <taxon>Bacteria</taxon>
        <taxon>Pseudomonadati</taxon>
        <taxon>Pseudomonadota</taxon>
        <taxon>Alphaproteobacteria</taxon>
        <taxon>Rhodobacterales</taxon>
        <taxon>Paracoccaceae</taxon>
        <taxon>Paracoccus</taxon>
    </lineage>
</organism>
<dbReference type="RefSeq" id="WP_139598523.1">
    <property type="nucleotide sequence ID" value="NZ_VDDC01000014.1"/>
</dbReference>
<comment type="caution">
    <text evidence="1">The sequence shown here is derived from an EMBL/GenBank/DDBJ whole genome shotgun (WGS) entry which is preliminary data.</text>
</comment>
<reference evidence="1 2" key="1">
    <citation type="submission" date="2019-06" db="EMBL/GenBank/DDBJ databases">
        <authorList>
            <person name="Li J."/>
        </authorList>
    </citation>
    <scope>NUCLEOTIDE SEQUENCE [LARGE SCALE GENOMIC DNA]</scope>
    <source>
        <strain evidence="1 2">CGMCC 1.8012</strain>
    </source>
</reference>
<dbReference type="Proteomes" id="UP000304880">
    <property type="component" value="Unassembled WGS sequence"/>
</dbReference>
<sequence>MSYYSGFVLAVPADKRDDYADHATRAWPAFKRHGALRLVECWGEDVPHGKRTDFYRATEATGDEVPVLSWIEWPDRATADAAWAAMMIEDHPDMADMPFDGARMFWGGFAPIVDLR</sequence>
<dbReference type="Pfam" id="PF07237">
    <property type="entry name" value="DUF1428"/>
    <property type="match status" value="1"/>
</dbReference>
<accession>A0A5C4R7J2</accession>
<name>A0A5C4R7J2_9RHOB</name>
<dbReference type="InterPro" id="IPR009874">
    <property type="entry name" value="DUF1428"/>
</dbReference>
<protein>
    <submittedName>
        <fullName evidence="1">DUF1428 family protein</fullName>
    </submittedName>
</protein>
<evidence type="ECO:0000313" key="1">
    <source>
        <dbReference type="EMBL" id="TNH39604.1"/>
    </source>
</evidence>